<evidence type="ECO:0000313" key="4">
    <source>
        <dbReference type="RefSeq" id="XP_034099620.1"/>
    </source>
</evidence>
<dbReference type="InterPro" id="IPR002223">
    <property type="entry name" value="Kunitz_BPTI"/>
</dbReference>
<protein>
    <submittedName>
        <fullName evidence="4">Early lactation protein</fullName>
    </submittedName>
</protein>
<dbReference type="Proteomes" id="UP000515160">
    <property type="component" value="Chromosome 2L"/>
</dbReference>
<dbReference type="OrthoDB" id="5950222at2759"/>
<dbReference type="PROSITE" id="PS50279">
    <property type="entry name" value="BPTI_KUNITZ_2"/>
    <property type="match status" value="1"/>
</dbReference>
<organism evidence="3 4">
    <name type="scientific">Drosophila albomicans</name>
    <name type="common">Fruit fly</name>
    <dbReference type="NCBI Taxonomy" id="7291"/>
    <lineage>
        <taxon>Eukaryota</taxon>
        <taxon>Metazoa</taxon>
        <taxon>Ecdysozoa</taxon>
        <taxon>Arthropoda</taxon>
        <taxon>Hexapoda</taxon>
        <taxon>Insecta</taxon>
        <taxon>Pterygota</taxon>
        <taxon>Neoptera</taxon>
        <taxon>Endopterygota</taxon>
        <taxon>Diptera</taxon>
        <taxon>Brachycera</taxon>
        <taxon>Muscomorpha</taxon>
        <taxon>Ephydroidea</taxon>
        <taxon>Drosophilidae</taxon>
        <taxon>Drosophila</taxon>
    </lineage>
</organism>
<dbReference type="Gene3D" id="4.10.410.10">
    <property type="entry name" value="Pancreatic trypsin inhibitor Kunitz domain"/>
    <property type="match status" value="1"/>
</dbReference>
<evidence type="ECO:0000313" key="3">
    <source>
        <dbReference type="Proteomes" id="UP000515160"/>
    </source>
</evidence>
<feature type="chain" id="PRO_5027755096" evidence="1">
    <location>
        <begin position="23"/>
        <end position="104"/>
    </location>
</feature>
<accession>A0A6P8WNT4</accession>
<evidence type="ECO:0000259" key="2">
    <source>
        <dbReference type="PROSITE" id="PS50279"/>
    </source>
</evidence>
<keyword evidence="1" id="KW-0732">Signal</keyword>
<reference evidence="4" key="1">
    <citation type="submission" date="2025-08" db="UniProtKB">
        <authorList>
            <consortium name="RefSeq"/>
        </authorList>
    </citation>
    <scope>IDENTIFICATION</scope>
    <source>
        <strain evidence="4">15112-1751.03</strain>
        <tissue evidence="4">Whole Adult</tissue>
    </source>
</reference>
<dbReference type="AlphaFoldDB" id="A0A6P8WNT4"/>
<dbReference type="Pfam" id="PF00014">
    <property type="entry name" value="Kunitz_BPTI"/>
    <property type="match status" value="1"/>
</dbReference>
<dbReference type="SUPFAM" id="SSF57362">
    <property type="entry name" value="BPTI-like"/>
    <property type="match status" value="1"/>
</dbReference>
<dbReference type="InterPro" id="IPR036880">
    <property type="entry name" value="Kunitz_BPTI_sf"/>
</dbReference>
<name>A0A6P8WNT4_DROAB</name>
<dbReference type="SMART" id="SM00131">
    <property type="entry name" value="KU"/>
    <property type="match status" value="1"/>
</dbReference>
<dbReference type="RefSeq" id="XP_034099620.1">
    <property type="nucleotide sequence ID" value="XM_034243729.2"/>
</dbReference>
<feature type="domain" description="BPTI/Kunitz inhibitor" evidence="2">
    <location>
        <begin position="37"/>
        <end position="90"/>
    </location>
</feature>
<dbReference type="GO" id="GO:0004867">
    <property type="term" value="F:serine-type endopeptidase inhibitor activity"/>
    <property type="evidence" value="ECO:0007669"/>
    <property type="project" value="InterPro"/>
</dbReference>
<gene>
    <name evidence="4" type="primary">LOC117564809</name>
</gene>
<evidence type="ECO:0000256" key="1">
    <source>
        <dbReference type="SAM" id="SignalP"/>
    </source>
</evidence>
<proteinExistence type="predicted"/>
<keyword evidence="3" id="KW-1185">Reference proteome</keyword>
<sequence length="104" mass="11818">MASFNSVLGLLLLLLFVWLGESRHIDTRYTRSIPSICLMPPPRADGICTIEIDGFYFDPATGNCEEYTISACHVTPGQSFGNQQDCIVKCVRGQRHNREYYRNE</sequence>
<dbReference type="GeneID" id="117564809"/>
<feature type="signal peptide" evidence="1">
    <location>
        <begin position="1"/>
        <end position="22"/>
    </location>
</feature>